<dbReference type="FunFam" id="1.25.40.10:FF:000256">
    <property type="entry name" value="Probable pre-mRNA splicing factor prp1"/>
    <property type="match status" value="1"/>
</dbReference>
<dbReference type="Gene3D" id="1.25.40.10">
    <property type="entry name" value="Tetratricopeptide repeat domain"/>
    <property type="match status" value="4"/>
</dbReference>
<dbReference type="GO" id="GO:0000244">
    <property type="term" value="P:spliceosomal tri-snRNP complex assembly"/>
    <property type="evidence" value="ECO:0007669"/>
    <property type="project" value="TreeGrafter"/>
</dbReference>
<gene>
    <name evidence="8" type="ORF">KFE25_000156</name>
</gene>
<dbReference type="OrthoDB" id="440128at2759"/>
<dbReference type="SMART" id="SM00386">
    <property type="entry name" value="HAT"/>
    <property type="match status" value="11"/>
</dbReference>
<evidence type="ECO:0000256" key="5">
    <source>
        <dbReference type="ARBA" id="ARBA00023242"/>
    </source>
</evidence>
<evidence type="ECO:0000313" key="9">
    <source>
        <dbReference type="Proteomes" id="UP000751190"/>
    </source>
</evidence>
<sequence length="915" mass="99200">MQHNFNTKPPPNYVAGLGRGATGFTTRSDIGPARMLPGSELGAASAAGPARAPPAGQPADKPQDLSETKFDHFNGYEERLFGDTPYEEDDKLADEVWQAVDAQLDKRRKARREAREQEELKKFRATRPKLQHQFADLKRDLETVSYAEWEALPEPGAHIKGAQAAKRSERFTKAPDSLLDRAKREIEGASVVQDDGAGAGAGAGGGSTDTPLADLKSLGQARNSVLEVKLDLAGDSVTGQTVVDPKGYLTGMASVKVSSEAEIGDIKKARLLLDSVRQTNPSHAPAWIASARLEEVAGRLSKAIELMKQACAACPGAEDVWLESARLHSKDGAKLVLAEAVRAVPQSVKVWLHAASLEDDGRLRRLVLRKALEVLPNSVKLWQAAIDLETPQDAKLMLARAVECVPHAVDMWLALARLETYDNARKALNRALTAVPTEPLIWIAAIKLEEANGHGEQCDALVGRMMKWLDQHEAAPERELWLSEAEAAERAGAPLTCDAILRAALPIGIDPEDRRRIWMEDAETFVTKGAHECARATFAACLAAYPTKRSVWERAAQHEKAHGSREALAALLRRAVGYCPHAEGLWLMAAAERREAGDVAGARGVLTDAFRANGSSEAVWLAGVQLEFDEGEHERARALLARARERAGTERIWARSVAVERSLGDLHAAHELAVGGIATHPRCAELHVARAAVELKRSAVGEARATYARAVKACADAPSVWIGAAALEAADGALGKARSLLESARLRMPAEPRLWLEAVRLERRAGNAQAASALMAKALQSCPTAGTLWAEAIAMEPRQTQKAKSSDALKRCDNDPHVILAVSRLFWRDRKLDKARVWCNRAAALDPLLGDAWANFYAFELEHGTAAQQADVLARAVSAAPQHGEHWKRMADDPASCSMPLAELVKRVAEAMRLS</sequence>
<dbReference type="PANTHER" id="PTHR11246:SF1">
    <property type="entry name" value="PRE-MRNA-PROCESSING FACTOR 6"/>
    <property type="match status" value="1"/>
</dbReference>
<evidence type="ECO:0000259" key="7">
    <source>
        <dbReference type="Pfam" id="PF06424"/>
    </source>
</evidence>
<dbReference type="InterPro" id="IPR011990">
    <property type="entry name" value="TPR-like_helical_dom_sf"/>
</dbReference>
<keyword evidence="4" id="KW-0508">mRNA splicing</keyword>
<dbReference type="AlphaFoldDB" id="A0A8J6CDX8"/>
<comment type="caution">
    <text evidence="8">The sequence shown here is derived from an EMBL/GenBank/DDBJ whole genome shotgun (WGS) entry which is preliminary data.</text>
</comment>
<dbReference type="InterPro" id="IPR010491">
    <property type="entry name" value="PRP1_N"/>
</dbReference>
<keyword evidence="3" id="KW-0677">Repeat</keyword>
<dbReference type="EMBL" id="JAGTXO010000014">
    <property type="protein sequence ID" value="KAG8463988.1"/>
    <property type="molecule type" value="Genomic_DNA"/>
</dbReference>
<dbReference type="Pfam" id="PF06424">
    <property type="entry name" value="PRP1_N"/>
    <property type="match status" value="1"/>
</dbReference>
<evidence type="ECO:0000256" key="6">
    <source>
        <dbReference type="SAM" id="MobiDB-lite"/>
    </source>
</evidence>
<dbReference type="InterPro" id="IPR045075">
    <property type="entry name" value="Syf1-like"/>
</dbReference>
<organism evidence="8 9">
    <name type="scientific">Diacronema lutheri</name>
    <name type="common">Unicellular marine alga</name>
    <name type="synonym">Monochrysis lutheri</name>
    <dbReference type="NCBI Taxonomy" id="2081491"/>
    <lineage>
        <taxon>Eukaryota</taxon>
        <taxon>Haptista</taxon>
        <taxon>Haptophyta</taxon>
        <taxon>Pavlovophyceae</taxon>
        <taxon>Pavlovales</taxon>
        <taxon>Pavlovaceae</taxon>
        <taxon>Diacronema</taxon>
    </lineage>
</organism>
<feature type="domain" description="PRP1 splicing factor N-terminal" evidence="7">
    <location>
        <begin position="9"/>
        <end position="157"/>
    </location>
</feature>
<dbReference type="OMA" id="DGWAWYY"/>
<dbReference type="Pfam" id="PF13428">
    <property type="entry name" value="TPR_14"/>
    <property type="match status" value="1"/>
</dbReference>
<keyword evidence="2" id="KW-0507">mRNA processing</keyword>
<evidence type="ECO:0000256" key="3">
    <source>
        <dbReference type="ARBA" id="ARBA00022737"/>
    </source>
</evidence>
<dbReference type="GO" id="GO:0046540">
    <property type="term" value="C:U4/U6 x U5 tri-snRNP complex"/>
    <property type="evidence" value="ECO:0007669"/>
    <property type="project" value="TreeGrafter"/>
</dbReference>
<dbReference type="SUPFAM" id="SSF48452">
    <property type="entry name" value="TPR-like"/>
    <property type="match status" value="3"/>
</dbReference>
<evidence type="ECO:0000256" key="4">
    <source>
        <dbReference type="ARBA" id="ARBA00023187"/>
    </source>
</evidence>
<dbReference type="Pfam" id="PF13432">
    <property type="entry name" value="TPR_16"/>
    <property type="match status" value="1"/>
</dbReference>
<dbReference type="InterPro" id="IPR003107">
    <property type="entry name" value="HAT"/>
</dbReference>
<dbReference type="Proteomes" id="UP000751190">
    <property type="component" value="Unassembled WGS sequence"/>
</dbReference>
<evidence type="ECO:0000313" key="8">
    <source>
        <dbReference type="EMBL" id="KAG8463988.1"/>
    </source>
</evidence>
<keyword evidence="9" id="KW-1185">Reference proteome</keyword>
<feature type="region of interest" description="Disordered" evidence="6">
    <location>
        <begin position="189"/>
        <end position="214"/>
    </location>
</feature>
<protein>
    <recommendedName>
        <fullName evidence="7">PRP1 splicing factor N-terminal domain-containing protein</fullName>
    </recommendedName>
</protein>
<feature type="compositionally biased region" description="Gly residues" evidence="6">
    <location>
        <begin position="197"/>
        <end position="207"/>
    </location>
</feature>
<comment type="subcellular location">
    <subcellularLocation>
        <location evidence="1">Nucleus</location>
    </subcellularLocation>
</comment>
<feature type="region of interest" description="Disordered" evidence="6">
    <location>
        <begin position="1"/>
        <end position="68"/>
    </location>
</feature>
<keyword evidence="5" id="KW-0539">Nucleus</keyword>
<name>A0A8J6CDX8_DIALT</name>
<evidence type="ECO:0000256" key="2">
    <source>
        <dbReference type="ARBA" id="ARBA00022664"/>
    </source>
</evidence>
<dbReference type="GO" id="GO:0071013">
    <property type="term" value="C:catalytic step 2 spliceosome"/>
    <property type="evidence" value="ECO:0007669"/>
    <property type="project" value="TreeGrafter"/>
</dbReference>
<reference evidence="8" key="1">
    <citation type="submission" date="2021-05" db="EMBL/GenBank/DDBJ databases">
        <title>The genome of the haptophyte Pavlova lutheri (Diacronema luteri, Pavlovales) - a model for lipid biosynthesis in eukaryotic algae.</title>
        <authorList>
            <person name="Hulatt C.J."/>
            <person name="Posewitz M.C."/>
        </authorList>
    </citation>
    <scope>NUCLEOTIDE SEQUENCE</scope>
    <source>
        <strain evidence="8">NIVA-4/92</strain>
    </source>
</reference>
<accession>A0A8J6CDX8</accession>
<proteinExistence type="predicted"/>
<evidence type="ECO:0000256" key="1">
    <source>
        <dbReference type="ARBA" id="ARBA00004123"/>
    </source>
</evidence>
<dbReference type="PANTHER" id="PTHR11246">
    <property type="entry name" value="PRE-MRNA SPLICING FACTOR"/>
    <property type="match status" value="1"/>
</dbReference>